<gene>
    <name evidence="5" type="ORF">QBC40DRAFT_314847</name>
</gene>
<dbReference type="SUPFAM" id="SSF50978">
    <property type="entry name" value="WD40 repeat-like"/>
    <property type="match status" value="3"/>
</dbReference>
<dbReference type="GO" id="GO:0030864">
    <property type="term" value="C:cortical actin cytoskeleton"/>
    <property type="evidence" value="ECO:0007669"/>
    <property type="project" value="TreeGrafter"/>
</dbReference>
<feature type="repeat" description="WD" evidence="4">
    <location>
        <begin position="529"/>
        <end position="562"/>
    </location>
</feature>
<dbReference type="SMART" id="SM00320">
    <property type="entry name" value="WD40"/>
    <property type="match status" value="10"/>
</dbReference>
<accession>A0AAN7ARK9</accession>
<evidence type="ECO:0000256" key="1">
    <source>
        <dbReference type="ARBA" id="ARBA00022574"/>
    </source>
</evidence>
<dbReference type="InterPro" id="IPR015943">
    <property type="entry name" value="WD40/YVTN_repeat-like_dom_sf"/>
</dbReference>
<dbReference type="GO" id="GO:0051015">
    <property type="term" value="F:actin filament binding"/>
    <property type="evidence" value="ECO:0007669"/>
    <property type="project" value="TreeGrafter"/>
</dbReference>
<keyword evidence="6" id="KW-1185">Reference proteome</keyword>
<dbReference type="AlphaFoldDB" id="A0AAN7ARK9"/>
<comment type="caution">
    <text evidence="5">The sequence shown here is derived from an EMBL/GenBank/DDBJ whole genome shotgun (WGS) entry which is preliminary data.</text>
</comment>
<feature type="repeat" description="WD" evidence="4">
    <location>
        <begin position="229"/>
        <end position="270"/>
    </location>
</feature>
<organism evidence="5 6">
    <name type="scientific">Triangularia verruculosa</name>
    <dbReference type="NCBI Taxonomy" id="2587418"/>
    <lineage>
        <taxon>Eukaryota</taxon>
        <taxon>Fungi</taxon>
        <taxon>Dikarya</taxon>
        <taxon>Ascomycota</taxon>
        <taxon>Pezizomycotina</taxon>
        <taxon>Sordariomycetes</taxon>
        <taxon>Sordariomycetidae</taxon>
        <taxon>Sordariales</taxon>
        <taxon>Podosporaceae</taxon>
        <taxon>Triangularia</taxon>
    </lineage>
</organism>
<dbReference type="PANTHER" id="PTHR19856:SF0">
    <property type="entry name" value="WD REPEAT-CONTAINING PROTEIN 1"/>
    <property type="match status" value="1"/>
</dbReference>
<reference evidence="5" key="1">
    <citation type="journal article" date="2023" name="Mol. Phylogenet. Evol.">
        <title>Genome-scale phylogeny and comparative genomics of the fungal order Sordariales.</title>
        <authorList>
            <person name="Hensen N."/>
            <person name="Bonometti L."/>
            <person name="Westerberg I."/>
            <person name="Brannstrom I.O."/>
            <person name="Guillou S."/>
            <person name="Cros-Aarteil S."/>
            <person name="Calhoun S."/>
            <person name="Haridas S."/>
            <person name="Kuo A."/>
            <person name="Mondo S."/>
            <person name="Pangilinan J."/>
            <person name="Riley R."/>
            <person name="LaButti K."/>
            <person name="Andreopoulos B."/>
            <person name="Lipzen A."/>
            <person name="Chen C."/>
            <person name="Yan M."/>
            <person name="Daum C."/>
            <person name="Ng V."/>
            <person name="Clum A."/>
            <person name="Steindorff A."/>
            <person name="Ohm R.A."/>
            <person name="Martin F."/>
            <person name="Silar P."/>
            <person name="Natvig D.O."/>
            <person name="Lalanne C."/>
            <person name="Gautier V."/>
            <person name="Ament-Velasquez S.L."/>
            <person name="Kruys A."/>
            <person name="Hutchinson M.I."/>
            <person name="Powell A.J."/>
            <person name="Barry K."/>
            <person name="Miller A.N."/>
            <person name="Grigoriev I.V."/>
            <person name="Debuchy R."/>
            <person name="Gladieux P."/>
            <person name="Hiltunen Thoren M."/>
            <person name="Johannesson H."/>
        </authorList>
    </citation>
    <scope>NUCLEOTIDE SEQUENCE</scope>
    <source>
        <strain evidence="5">CBS 315.58</strain>
    </source>
</reference>
<evidence type="ECO:0000256" key="2">
    <source>
        <dbReference type="ARBA" id="ARBA00022737"/>
    </source>
</evidence>
<dbReference type="InterPro" id="IPR001680">
    <property type="entry name" value="WD40_rpt"/>
</dbReference>
<feature type="repeat" description="WD" evidence="4">
    <location>
        <begin position="54"/>
        <end position="86"/>
    </location>
</feature>
<dbReference type="Gene3D" id="2.130.10.10">
    <property type="entry name" value="YVTN repeat-like/Quinoprotein amine dehydrogenase"/>
    <property type="match status" value="2"/>
</dbReference>
<dbReference type="InterPro" id="IPR020472">
    <property type="entry name" value="WD40_PAC1"/>
</dbReference>
<comment type="similarity">
    <text evidence="3">Belongs to the WD repeat AIP1 family.</text>
</comment>
<evidence type="ECO:0000313" key="5">
    <source>
        <dbReference type="EMBL" id="KAK4195922.1"/>
    </source>
</evidence>
<feature type="repeat" description="WD" evidence="4">
    <location>
        <begin position="572"/>
        <end position="610"/>
    </location>
</feature>
<dbReference type="FunFam" id="2.130.10.10:FF:000102">
    <property type="entry name" value="Actin-interacting protein 1"/>
    <property type="match status" value="1"/>
</dbReference>
<dbReference type="Proteomes" id="UP001303160">
    <property type="component" value="Unassembled WGS sequence"/>
</dbReference>
<dbReference type="PROSITE" id="PS00678">
    <property type="entry name" value="WD_REPEATS_1"/>
    <property type="match status" value="2"/>
</dbReference>
<dbReference type="PANTHER" id="PTHR19856">
    <property type="entry name" value="WD-REPEATCONTAINING PROTEIN WDR1"/>
    <property type="match status" value="1"/>
</dbReference>
<keyword evidence="2" id="KW-0677">Repeat</keyword>
<keyword evidence="1 4" id="KW-0853">WD repeat</keyword>
<protein>
    <submittedName>
        <fullName evidence="5">WD40-repeat-containing domain protein</fullName>
    </submittedName>
</protein>
<dbReference type="PROSITE" id="PS50294">
    <property type="entry name" value="WD_REPEATS_REGION"/>
    <property type="match status" value="4"/>
</dbReference>
<evidence type="ECO:0000313" key="6">
    <source>
        <dbReference type="Proteomes" id="UP001303160"/>
    </source>
</evidence>
<dbReference type="FunFam" id="2.130.10.10:FF:000167">
    <property type="entry name" value="Actin-interacting protein 1"/>
    <property type="match status" value="1"/>
</dbReference>
<feature type="repeat" description="WD" evidence="4">
    <location>
        <begin position="185"/>
        <end position="226"/>
    </location>
</feature>
<dbReference type="GO" id="GO:0030042">
    <property type="term" value="P:actin filament depolymerization"/>
    <property type="evidence" value="ECO:0007669"/>
    <property type="project" value="TreeGrafter"/>
</dbReference>
<reference evidence="5" key="2">
    <citation type="submission" date="2023-05" db="EMBL/GenBank/DDBJ databases">
        <authorList>
            <consortium name="Lawrence Berkeley National Laboratory"/>
            <person name="Steindorff A."/>
            <person name="Hensen N."/>
            <person name="Bonometti L."/>
            <person name="Westerberg I."/>
            <person name="Brannstrom I.O."/>
            <person name="Guillou S."/>
            <person name="Cros-Aarteil S."/>
            <person name="Calhoun S."/>
            <person name="Haridas S."/>
            <person name="Kuo A."/>
            <person name="Mondo S."/>
            <person name="Pangilinan J."/>
            <person name="Riley R."/>
            <person name="Labutti K."/>
            <person name="Andreopoulos B."/>
            <person name="Lipzen A."/>
            <person name="Chen C."/>
            <person name="Yanf M."/>
            <person name="Daum C."/>
            <person name="Ng V."/>
            <person name="Clum A."/>
            <person name="Ohm R."/>
            <person name="Martin F."/>
            <person name="Silar P."/>
            <person name="Natvig D."/>
            <person name="Lalanne C."/>
            <person name="Gautier V."/>
            <person name="Ament-Velasquez S.L."/>
            <person name="Kruys A."/>
            <person name="Hutchinson M.I."/>
            <person name="Powell A.J."/>
            <person name="Barry K."/>
            <person name="Miller A.N."/>
            <person name="Grigoriev I.V."/>
            <person name="Debuchy R."/>
            <person name="Gladieux P."/>
            <person name="Thoren M.H."/>
            <person name="Johannesson H."/>
        </authorList>
    </citation>
    <scope>NUCLEOTIDE SEQUENCE</scope>
    <source>
        <strain evidence="5">CBS 315.58</strain>
    </source>
</reference>
<evidence type="ECO:0000256" key="3">
    <source>
        <dbReference type="ARBA" id="ARBA00038366"/>
    </source>
</evidence>
<dbReference type="EMBL" id="MU863998">
    <property type="protein sequence ID" value="KAK4195922.1"/>
    <property type="molecule type" value="Genomic_DNA"/>
</dbReference>
<feature type="repeat" description="WD" evidence="4">
    <location>
        <begin position="321"/>
        <end position="356"/>
    </location>
</feature>
<evidence type="ECO:0000256" key="4">
    <source>
        <dbReference type="PROSITE-ProRule" id="PRU00221"/>
    </source>
</evidence>
<dbReference type="InterPro" id="IPR019775">
    <property type="entry name" value="WD40_repeat_CS"/>
</dbReference>
<proteinExistence type="inferred from homology"/>
<name>A0AAN7ARK9_9PEZI</name>
<dbReference type="PROSITE" id="PS50082">
    <property type="entry name" value="WD_REPEATS_2"/>
    <property type="match status" value="6"/>
</dbReference>
<dbReference type="InterPro" id="IPR036322">
    <property type="entry name" value="WD40_repeat_dom_sf"/>
</dbReference>
<sequence>MSIELDKIFAASPATTRGQPTPLSADPKGERLAFASGKSIFLRSISDPSSSKQYTSHTTTTTVAKFAPSGFYVASGDTSGKIRVWDAIEAVNTKGEYPIISGRITDIAWDGDSQRVIAVGDGRERFGHCITADSGNSVGEVSGHSKVINAVAIRQQRPLRAATVSDDGSMCFLHGAPFKFNSKATGLHKGFVQGTEFSPDGSWLVTVGSDKRIQIYDGKTGEPVKVVGEGVHTGSILGVSWNKDSKRFVTASADKTVRVWDVDSGENIATWRIGEEGSSDPQDQQVGVVWTRGPEEIIVSLSLSGDLNYFTVGSSSPNTVIEGHNKSVTALCISSGTKVTTGSFDGKVVSWDVSTGVGHAPKGEAHSNQVVQFASANGKVYSVGWDDTLRIIDEASNTFSASPIKLPSQPKGISVSSDGGQIAVALNSSIAIYDSNGNLVNETPVNYTPTAIAIYPPYVAVGAENNSVQIYNLDNNGGLSPSNKLTLSTAAISVLSFSPEGKHLAAGNSSGKIVVYGVGGEWGVVTDRWSSHTARVLSIAWNKGGTHAVSGGLDTNVHVWSLGRPGSRVKAANAHKDGVYGVGFVGGDEGRVVSSGGDAAVKVWEVRGLL</sequence>
<dbReference type="PRINTS" id="PR00320">
    <property type="entry name" value="GPROTEINBRPT"/>
</dbReference>
<dbReference type="Pfam" id="PF00400">
    <property type="entry name" value="WD40"/>
    <property type="match status" value="5"/>
</dbReference>